<name>A0A7Y0BS65_9SPHN</name>
<dbReference type="GO" id="GO:0022857">
    <property type="term" value="F:transmembrane transporter activity"/>
    <property type="evidence" value="ECO:0007669"/>
    <property type="project" value="UniProtKB-UniRule"/>
</dbReference>
<feature type="transmembrane region" description="Helical" evidence="1">
    <location>
        <begin position="61"/>
        <end position="80"/>
    </location>
</feature>
<dbReference type="Proteomes" id="UP000583556">
    <property type="component" value="Unassembled WGS sequence"/>
</dbReference>
<feature type="transmembrane region" description="Helical" evidence="1">
    <location>
        <begin position="129"/>
        <end position="149"/>
    </location>
</feature>
<keyword evidence="1" id="KW-1133">Transmembrane helix</keyword>
<feature type="transmembrane region" description="Helical" evidence="1">
    <location>
        <begin position="87"/>
        <end position="109"/>
    </location>
</feature>
<feature type="transmembrane region" description="Helical" evidence="1">
    <location>
        <begin position="23"/>
        <end position="41"/>
    </location>
</feature>
<dbReference type="EMBL" id="JABBGM010000009">
    <property type="protein sequence ID" value="NML95335.1"/>
    <property type="molecule type" value="Genomic_DNA"/>
</dbReference>
<keyword evidence="1" id="KW-0813">Transport</keyword>
<evidence type="ECO:0000313" key="3">
    <source>
        <dbReference type="Proteomes" id="UP000583556"/>
    </source>
</evidence>
<organism evidence="2 3">
    <name type="scientific">Novosphingobium olei</name>
    <dbReference type="NCBI Taxonomy" id="2728851"/>
    <lineage>
        <taxon>Bacteria</taxon>
        <taxon>Pseudomonadati</taxon>
        <taxon>Pseudomonadota</taxon>
        <taxon>Alphaproteobacteria</taxon>
        <taxon>Sphingomonadales</taxon>
        <taxon>Sphingomonadaceae</taxon>
        <taxon>Novosphingobium</taxon>
    </lineage>
</organism>
<keyword evidence="1" id="KW-0997">Cell inner membrane</keyword>
<keyword evidence="1" id="KW-0472">Membrane</keyword>
<keyword evidence="1" id="KW-0812">Transmembrane</keyword>
<reference evidence="2 3" key="1">
    <citation type="submission" date="2020-04" db="EMBL/GenBank/DDBJ databases">
        <title>Novosphingobium sp. TW-4 isolated from soil.</title>
        <authorList>
            <person name="Dahal R.H."/>
            <person name="Chaudhary D.K."/>
        </authorList>
    </citation>
    <scope>NUCLEOTIDE SEQUENCE [LARGE SCALE GENOMIC DNA]</scope>
    <source>
        <strain evidence="2 3">TW-4</strain>
    </source>
</reference>
<dbReference type="HAMAP" id="MF_02088">
    <property type="entry name" value="Q_prec_transport"/>
    <property type="match status" value="1"/>
</dbReference>
<gene>
    <name evidence="2" type="ORF">HHL27_16795</name>
</gene>
<keyword evidence="1" id="KW-1003">Cell membrane</keyword>
<accession>A0A7Y0BS65</accession>
<dbReference type="NCBIfam" id="TIGR00697">
    <property type="entry name" value="queuosine precursor transporter"/>
    <property type="match status" value="1"/>
</dbReference>
<feature type="transmembrane region" description="Helical" evidence="1">
    <location>
        <begin position="161"/>
        <end position="186"/>
    </location>
</feature>
<evidence type="ECO:0000256" key="1">
    <source>
        <dbReference type="HAMAP-Rule" id="MF_02088"/>
    </source>
</evidence>
<comment type="caution">
    <text evidence="2">The sequence shown here is derived from an EMBL/GenBank/DDBJ whole genome shotgun (WGS) entry which is preliminary data.</text>
</comment>
<comment type="similarity">
    <text evidence="1">Belongs to the vitamin uptake transporter (VUT/ECF) (TC 2.A.88) family. Q precursor transporter subfamily.</text>
</comment>
<dbReference type="Pfam" id="PF02592">
    <property type="entry name" value="Vut_1"/>
    <property type="match status" value="1"/>
</dbReference>
<dbReference type="RefSeq" id="WP_169494544.1">
    <property type="nucleotide sequence ID" value="NZ_AP029021.1"/>
</dbReference>
<sequence length="235" mass="25010">MKDNVSGLAAASPAVASGVPRSLFAFALLYGGLVVLAGVLGTKIASLGHWPLLGDLAVESGIFAFLLLVVLASAVAELFGQDTANRLVRFGFVPLILSMCLLTFVIRVVPPAPFWSDQDAFARLLGQGARMQFAGLISYGTSQTLNVYVFSRLAGGQGNLLMVRAWIASMLSQVVDTLIFITISFWGVADASGQPLPLGAMMEGQIIAKLVLSTVMVPPLIWLFVRLARRLDRAS</sequence>
<evidence type="ECO:0000313" key="2">
    <source>
        <dbReference type="EMBL" id="NML95335.1"/>
    </source>
</evidence>
<dbReference type="PANTHER" id="PTHR34300:SF2">
    <property type="entry name" value="QUEUOSINE PRECURSOR TRANSPORTER-RELATED"/>
    <property type="match status" value="1"/>
</dbReference>
<protein>
    <recommendedName>
        <fullName evidence="1">Probable queuosine precursor transporter</fullName>
        <shortName evidence="1">Q precursor transporter</shortName>
    </recommendedName>
</protein>
<dbReference type="GO" id="GO:0005886">
    <property type="term" value="C:plasma membrane"/>
    <property type="evidence" value="ECO:0007669"/>
    <property type="project" value="UniProtKB-SubCell"/>
</dbReference>
<dbReference type="AlphaFoldDB" id="A0A7Y0BS65"/>
<feature type="transmembrane region" description="Helical" evidence="1">
    <location>
        <begin position="206"/>
        <end position="225"/>
    </location>
</feature>
<comment type="function">
    <text evidence="1">Involved in the import of queuosine (Q) precursors, required for Q precursor salvage.</text>
</comment>
<dbReference type="PANTHER" id="PTHR34300">
    <property type="entry name" value="QUEUOSINE PRECURSOR TRANSPORTER-RELATED"/>
    <property type="match status" value="1"/>
</dbReference>
<keyword evidence="3" id="KW-1185">Reference proteome</keyword>
<comment type="subcellular location">
    <subcellularLocation>
        <location evidence="1">Cell inner membrane</location>
        <topology evidence="1">Multi-pass membrane protein</topology>
    </subcellularLocation>
</comment>
<dbReference type="InterPro" id="IPR003744">
    <property type="entry name" value="YhhQ"/>
</dbReference>
<proteinExistence type="inferred from homology"/>